<evidence type="ECO:0000313" key="2">
    <source>
        <dbReference type="EnsemblMetazoa" id="XP_019853997.1"/>
    </source>
</evidence>
<dbReference type="InterPro" id="IPR014716">
    <property type="entry name" value="Fibrinogen_a/b/g_C_1"/>
</dbReference>
<evidence type="ECO:0000313" key="3">
    <source>
        <dbReference type="Proteomes" id="UP000007879"/>
    </source>
</evidence>
<reference evidence="2" key="2">
    <citation type="submission" date="2024-06" db="UniProtKB">
        <authorList>
            <consortium name="EnsemblMetazoa"/>
        </authorList>
    </citation>
    <scope>IDENTIFICATION</scope>
</reference>
<sequence>MSPVLALLLLYLFSNVNGNCSNKLPTGLPRSCKDWYDMGATQSCEYPIFSNSNVAKMVYCDMEGTNCDGTGGWTRLAFFDMTQPGATCPSGLRQQSFTAIPHPLCKRPSSSWASCASTKFTAIYSGMKYTEVCGRVRGYQLGSPEAFVSSNYYGIESTYVDGVSITHGRYPRKHIWSYAGGYQSHSTSRFACPCNKGYNGGSNPSSFIGSHYYCESGTPSGVDYVNGVLYANDVLWDGKGCDGIEGPCCTNPKLPWFYRKLSQKTTDDIELRICNVRETAIDDVPIDIVEIFIR</sequence>
<dbReference type="KEGG" id="aqu:109583194"/>
<evidence type="ECO:0008006" key="4">
    <source>
        <dbReference type="Google" id="ProtNLM"/>
    </source>
</evidence>
<reference evidence="3" key="1">
    <citation type="journal article" date="2010" name="Nature">
        <title>The Amphimedon queenslandica genome and the evolution of animal complexity.</title>
        <authorList>
            <person name="Srivastava M."/>
            <person name="Simakov O."/>
            <person name="Chapman J."/>
            <person name="Fahey B."/>
            <person name="Gauthier M.E."/>
            <person name="Mitros T."/>
            <person name="Richards G.S."/>
            <person name="Conaco C."/>
            <person name="Dacre M."/>
            <person name="Hellsten U."/>
            <person name="Larroux C."/>
            <person name="Putnam N.H."/>
            <person name="Stanke M."/>
            <person name="Adamska M."/>
            <person name="Darling A."/>
            <person name="Degnan S.M."/>
            <person name="Oakley T.H."/>
            <person name="Plachetzki D.C."/>
            <person name="Zhai Y."/>
            <person name="Adamski M."/>
            <person name="Calcino A."/>
            <person name="Cummins S.F."/>
            <person name="Goodstein D.M."/>
            <person name="Harris C."/>
            <person name="Jackson D.J."/>
            <person name="Leys S.P."/>
            <person name="Shu S."/>
            <person name="Woodcroft B.J."/>
            <person name="Vervoort M."/>
            <person name="Kosik K.S."/>
            <person name="Manning G."/>
            <person name="Degnan B.M."/>
            <person name="Rokhsar D.S."/>
        </authorList>
    </citation>
    <scope>NUCLEOTIDE SEQUENCE [LARGE SCALE GENOMIC DNA]</scope>
</reference>
<protein>
    <recommendedName>
        <fullName evidence="4">Fibrinogen C-terminal domain-containing protein</fullName>
    </recommendedName>
</protein>
<dbReference type="SUPFAM" id="SSF56496">
    <property type="entry name" value="Fibrinogen C-terminal domain-like"/>
    <property type="match status" value="1"/>
</dbReference>
<evidence type="ECO:0000256" key="1">
    <source>
        <dbReference type="SAM" id="SignalP"/>
    </source>
</evidence>
<dbReference type="Gene3D" id="3.90.215.10">
    <property type="entry name" value="Gamma Fibrinogen, chain A, domain 1"/>
    <property type="match status" value="1"/>
</dbReference>
<proteinExistence type="predicted"/>
<dbReference type="GeneID" id="109583194"/>
<dbReference type="InterPro" id="IPR036056">
    <property type="entry name" value="Fibrinogen-like_C"/>
</dbReference>
<feature type="signal peptide" evidence="1">
    <location>
        <begin position="1"/>
        <end position="18"/>
    </location>
</feature>
<dbReference type="EnsemblMetazoa" id="XM_019998438.1">
    <property type="protein sequence ID" value="XP_019853997.1"/>
    <property type="gene ID" value="LOC109583194"/>
</dbReference>
<organism evidence="2 3">
    <name type="scientific">Amphimedon queenslandica</name>
    <name type="common">Sponge</name>
    <dbReference type="NCBI Taxonomy" id="400682"/>
    <lineage>
        <taxon>Eukaryota</taxon>
        <taxon>Metazoa</taxon>
        <taxon>Porifera</taxon>
        <taxon>Demospongiae</taxon>
        <taxon>Heteroscleromorpha</taxon>
        <taxon>Haplosclerida</taxon>
        <taxon>Niphatidae</taxon>
        <taxon>Amphimedon</taxon>
    </lineage>
</organism>
<dbReference type="RefSeq" id="XP_019853997.1">
    <property type="nucleotide sequence ID" value="XM_019998438.1"/>
</dbReference>
<accession>A0AAN0JB42</accession>
<keyword evidence="3" id="KW-1185">Reference proteome</keyword>
<dbReference type="AlphaFoldDB" id="A0AAN0JB42"/>
<feature type="chain" id="PRO_5042964246" description="Fibrinogen C-terminal domain-containing protein" evidence="1">
    <location>
        <begin position="19"/>
        <end position="294"/>
    </location>
</feature>
<name>A0AAN0JB42_AMPQE</name>
<keyword evidence="1" id="KW-0732">Signal</keyword>
<dbReference type="Proteomes" id="UP000007879">
    <property type="component" value="Unassembled WGS sequence"/>
</dbReference>